<feature type="non-terminal residue" evidence="1">
    <location>
        <position position="259"/>
    </location>
</feature>
<dbReference type="Gene3D" id="2.60.40.10">
    <property type="entry name" value="Immunoglobulins"/>
    <property type="match status" value="1"/>
</dbReference>
<reference evidence="1 2" key="1">
    <citation type="submission" date="2024-06" db="EMBL/GenBank/DDBJ databases">
        <authorList>
            <person name="Steensen K."/>
            <person name="Seneca J."/>
            <person name="Bartlau N."/>
            <person name="Yu A.X."/>
            <person name="Polz M.F."/>
        </authorList>
    </citation>
    <scope>NUCLEOTIDE SEQUENCE [LARGE SCALE GENOMIC DNA]</scope>
    <source>
        <strain evidence="1 2">1F146</strain>
    </source>
</reference>
<keyword evidence="2" id="KW-1185">Reference proteome</keyword>
<proteinExistence type="predicted"/>
<evidence type="ECO:0000313" key="1">
    <source>
        <dbReference type="EMBL" id="MEZ8211716.1"/>
    </source>
</evidence>
<dbReference type="InterPro" id="IPR013783">
    <property type="entry name" value="Ig-like_fold"/>
</dbReference>
<comment type="caution">
    <text evidence="1">The sequence shown here is derived from an EMBL/GenBank/DDBJ whole genome shotgun (WGS) entry which is preliminary data.</text>
</comment>
<name>A0ABV4MQA3_9VIBR</name>
<dbReference type="RefSeq" id="WP_371726571.1">
    <property type="nucleotide sequence ID" value="NZ_JBGOOS010000069.1"/>
</dbReference>
<evidence type="ECO:0000313" key="2">
    <source>
        <dbReference type="Proteomes" id="UP001569151"/>
    </source>
</evidence>
<organism evidence="1 2">
    <name type="scientific">Vibrio bivalvicida</name>
    <dbReference type="NCBI Taxonomy" id="1276888"/>
    <lineage>
        <taxon>Bacteria</taxon>
        <taxon>Pseudomonadati</taxon>
        <taxon>Pseudomonadota</taxon>
        <taxon>Gammaproteobacteria</taxon>
        <taxon>Vibrionales</taxon>
        <taxon>Vibrionaceae</taxon>
        <taxon>Vibrio</taxon>
        <taxon>Vibrio oreintalis group</taxon>
    </lineage>
</organism>
<dbReference type="NCBIfam" id="TIGR01965">
    <property type="entry name" value="VCBS_repeat"/>
    <property type="match status" value="1"/>
</dbReference>
<sequence>MVGQFKLTAETYVVIGLDGRIKIVDSKDELLPGEVIVETLENEIQPEQIYVLDELGHLQSEQMAAKQVAQLLEAFENGLDPNELGEEFATAAGGAGGSSLTESGTIERIGAEVLASTYFETAGFSSEQSTTLFNLFRYSQTDIAQIKAIIAGDDSGVVKEDTILQTSGQLSISDSNPGEAFFQPQTNVKDGNWGSFSVDANGNWSYELNNGHSDVQALNTDSEPVTRILTVTSVDGTTHQVEITITGTNDAAQISGDDK</sequence>
<protein>
    <submittedName>
        <fullName evidence="1">VCBS domain-containing protein</fullName>
    </submittedName>
</protein>
<dbReference type="Proteomes" id="UP001569151">
    <property type="component" value="Unassembled WGS sequence"/>
</dbReference>
<accession>A0ABV4MQA3</accession>
<gene>
    <name evidence="1" type="ORF">ACED39_23460</name>
</gene>
<dbReference type="InterPro" id="IPR010221">
    <property type="entry name" value="VCBS_dom"/>
</dbReference>
<dbReference type="EMBL" id="JBGOOS010000069">
    <property type="protein sequence ID" value="MEZ8211716.1"/>
    <property type="molecule type" value="Genomic_DNA"/>
</dbReference>